<evidence type="ECO:0000256" key="3">
    <source>
        <dbReference type="SAM" id="MobiDB-lite"/>
    </source>
</evidence>
<evidence type="ECO:0000313" key="5">
    <source>
        <dbReference type="Proteomes" id="UP000079169"/>
    </source>
</evidence>
<keyword evidence="5" id="KW-1185">Reference proteome</keyword>
<proteinExistence type="predicted"/>
<dbReference type="Proteomes" id="UP000079169">
    <property type="component" value="Unplaced"/>
</dbReference>
<dbReference type="KEGG" id="dci:108254279"/>
<dbReference type="Pfam" id="PF12656">
    <property type="entry name" value="G-patch_2"/>
    <property type="match status" value="1"/>
</dbReference>
<accession>A0A1S4ERV0</accession>
<feature type="region of interest" description="Disordered" evidence="3">
    <location>
        <begin position="130"/>
        <end position="168"/>
    </location>
</feature>
<feature type="compositionally biased region" description="Basic and acidic residues" evidence="3">
    <location>
        <begin position="185"/>
        <end position="195"/>
    </location>
</feature>
<feature type="region of interest" description="Disordered" evidence="3">
    <location>
        <begin position="185"/>
        <end position="211"/>
    </location>
</feature>
<gene>
    <name evidence="6" type="primary">LOC108254279</name>
</gene>
<evidence type="ECO:0000313" key="6">
    <source>
        <dbReference type="RefSeq" id="XP_017304772.1"/>
    </source>
</evidence>
<dbReference type="RefSeq" id="XP_017304772.1">
    <property type="nucleotide sequence ID" value="XM_017449283.2"/>
</dbReference>
<dbReference type="GO" id="GO:0000398">
    <property type="term" value="P:mRNA splicing, via spliceosome"/>
    <property type="evidence" value="ECO:0007669"/>
    <property type="project" value="InterPro"/>
</dbReference>
<dbReference type="PANTHER" id="PTHR15818:SF2">
    <property type="entry name" value="G-PATCH DOMAIN AND KOW MOTIFS-CONTAINING PROTEIN"/>
    <property type="match status" value="1"/>
</dbReference>
<dbReference type="InterPro" id="IPR045166">
    <property type="entry name" value="Spp2-like"/>
</dbReference>
<dbReference type="GeneID" id="108254279"/>
<dbReference type="AlphaFoldDB" id="A0A1S4ERV0"/>
<evidence type="ECO:0000259" key="4">
    <source>
        <dbReference type="Pfam" id="PF12656"/>
    </source>
</evidence>
<evidence type="ECO:0000256" key="2">
    <source>
        <dbReference type="ARBA" id="ARBA00023242"/>
    </source>
</evidence>
<sequence length="211" mass="23682">MAEEKKTISFGFSKLKAPSKVIKPFNKTTSSKSQVNAVQYIDCLENQSIKVKDEILEEKKELVIPLKQANITRIIKKEPDLERVEVKQELNDNDSKVENISTKDAKVKVEVTDQGDANSLDAQARREILESLNNPDGDENETKVFSLPLTTNAPKEGEKEPTLDDYENIPIQEFGLAMLRGMGWKPDENKNKNKPMDVTLRPKGLGLGADK</sequence>
<feature type="domain" description="Spp2/MOS2 G-patch" evidence="4">
    <location>
        <begin position="159"/>
        <end position="211"/>
    </location>
</feature>
<dbReference type="PaxDb" id="121845-A0A1S4ERV0"/>
<dbReference type="GO" id="GO:0005681">
    <property type="term" value="C:spliceosomal complex"/>
    <property type="evidence" value="ECO:0007669"/>
    <property type="project" value="TreeGrafter"/>
</dbReference>
<dbReference type="OMA" id="MGWKENA"/>
<dbReference type="PANTHER" id="PTHR15818">
    <property type="entry name" value="G PATCH AND KOW-CONTAINING"/>
    <property type="match status" value="1"/>
</dbReference>
<evidence type="ECO:0000256" key="1">
    <source>
        <dbReference type="ARBA" id="ARBA00004123"/>
    </source>
</evidence>
<organism evidence="5 6">
    <name type="scientific">Diaphorina citri</name>
    <name type="common">Asian citrus psyllid</name>
    <dbReference type="NCBI Taxonomy" id="121845"/>
    <lineage>
        <taxon>Eukaryota</taxon>
        <taxon>Metazoa</taxon>
        <taxon>Ecdysozoa</taxon>
        <taxon>Arthropoda</taxon>
        <taxon>Hexapoda</taxon>
        <taxon>Insecta</taxon>
        <taxon>Pterygota</taxon>
        <taxon>Neoptera</taxon>
        <taxon>Paraneoptera</taxon>
        <taxon>Hemiptera</taxon>
        <taxon>Sternorrhyncha</taxon>
        <taxon>Psylloidea</taxon>
        <taxon>Psyllidae</taxon>
        <taxon>Diaphorininae</taxon>
        <taxon>Diaphorina</taxon>
    </lineage>
</organism>
<dbReference type="InterPro" id="IPR026822">
    <property type="entry name" value="Spp2/MOS2_G-patch"/>
</dbReference>
<name>A0A1S4ERV0_DIACI</name>
<keyword evidence="2" id="KW-0539">Nucleus</keyword>
<protein>
    <submittedName>
        <fullName evidence="6">G-patch domain and KOW motifs-containing protein-like</fullName>
    </submittedName>
</protein>
<dbReference type="STRING" id="121845.A0A1S4ERV0"/>
<reference evidence="6" key="1">
    <citation type="submission" date="2025-08" db="UniProtKB">
        <authorList>
            <consortium name="RefSeq"/>
        </authorList>
    </citation>
    <scope>IDENTIFICATION</scope>
</reference>
<comment type="subcellular location">
    <subcellularLocation>
        <location evidence="1">Nucleus</location>
    </subcellularLocation>
</comment>
<feature type="non-terminal residue" evidence="6">
    <location>
        <position position="211"/>
    </location>
</feature>